<protein>
    <submittedName>
        <fullName evidence="2">Uncharacterized protein</fullName>
    </submittedName>
</protein>
<name>A0ABN9RPC5_9DINO</name>
<evidence type="ECO:0000313" key="3">
    <source>
        <dbReference type="Proteomes" id="UP001189429"/>
    </source>
</evidence>
<comment type="caution">
    <text evidence="2">The sequence shown here is derived from an EMBL/GenBank/DDBJ whole genome shotgun (WGS) entry which is preliminary data.</text>
</comment>
<organism evidence="2 3">
    <name type="scientific">Prorocentrum cordatum</name>
    <dbReference type="NCBI Taxonomy" id="2364126"/>
    <lineage>
        <taxon>Eukaryota</taxon>
        <taxon>Sar</taxon>
        <taxon>Alveolata</taxon>
        <taxon>Dinophyceae</taxon>
        <taxon>Prorocentrales</taxon>
        <taxon>Prorocentraceae</taxon>
        <taxon>Prorocentrum</taxon>
    </lineage>
</organism>
<reference evidence="2" key="1">
    <citation type="submission" date="2023-10" db="EMBL/GenBank/DDBJ databases">
        <authorList>
            <person name="Chen Y."/>
            <person name="Shah S."/>
            <person name="Dougan E. K."/>
            <person name="Thang M."/>
            <person name="Chan C."/>
        </authorList>
    </citation>
    <scope>NUCLEOTIDE SEQUENCE [LARGE SCALE GENOMIC DNA]</scope>
</reference>
<evidence type="ECO:0000256" key="1">
    <source>
        <dbReference type="SAM" id="MobiDB-lite"/>
    </source>
</evidence>
<dbReference type="Proteomes" id="UP001189429">
    <property type="component" value="Unassembled WGS sequence"/>
</dbReference>
<evidence type="ECO:0000313" key="2">
    <source>
        <dbReference type="EMBL" id="CAK0821066.1"/>
    </source>
</evidence>
<sequence length="270" mass="28576">MRSACDVRPQGVCQADGTMLVVKNCSLEAVNDMSGLRRSKSEGDVRLSAVGCPARASGRISHARGHEPLSALVSVAADGRRSGVVFSDSGQYRNSGCSDLVSCSSHSASRGPGRGQERELVGHQDAGRVDGKEEKHAAGICVQCRDQASKEGCASGRGCQCCHLPHSIRKRRMRPCMEVRMQKGSSSRRRAARLRLPPAPHGAGPATAVSRWWARGRVLAAACRRSPGARQRGQSQGGVLATRPWPSRRASQSARPVATRLPGAAAGRGV</sequence>
<feature type="region of interest" description="Disordered" evidence="1">
    <location>
        <begin position="225"/>
        <end position="270"/>
    </location>
</feature>
<dbReference type="EMBL" id="CAUYUJ010007524">
    <property type="protein sequence ID" value="CAK0821066.1"/>
    <property type="molecule type" value="Genomic_DNA"/>
</dbReference>
<accession>A0ABN9RPC5</accession>
<gene>
    <name evidence="2" type="ORF">PCOR1329_LOCUS22493</name>
</gene>
<proteinExistence type="predicted"/>
<keyword evidence="3" id="KW-1185">Reference proteome</keyword>